<comment type="similarity">
    <text evidence="2">Belongs to the purine-cytosine permease (2.A.39) family.</text>
</comment>
<gene>
    <name evidence="7" type="ORF">GCM10007063_20660</name>
</gene>
<evidence type="ECO:0000256" key="4">
    <source>
        <dbReference type="ARBA" id="ARBA00022989"/>
    </source>
</evidence>
<feature type="transmembrane region" description="Helical" evidence="6">
    <location>
        <begin position="129"/>
        <end position="153"/>
    </location>
</feature>
<feature type="transmembrane region" description="Helical" evidence="6">
    <location>
        <begin position="165"/>
        <end position="185"/>
    </location>
</feature>
<feature type="transmembrane region" description="Helical" evidence="6">
    <location>
        <begin position="402"/>
        <end position="426"/>
    </location>
</feature>
<reference evidence="7" key="1">
    <citation type="journal article" date="2014" name="Int. J. Syst. Evol. Microbiol.">
        <title>Complete genome sequence of Corynebacterium casei LMG S-19264T (=DSM 44701T), isolated from a smear-ripened cheese.</title>
        <authorList>
            <consortium name="US DOE Joint Genome Institute (JGI-PGF)"/>
            <person name="Walter F."/>
            <person name="Albersmeier A."/>
            <person name="Kalinowski J."/>
            <person name="Ruckert C."/>
        </authorList>
    </citation>
    <scope>NUCLEOTIDE SEQUENCE</scope>
    <source>
        <strain evidence="7">JCM 12580</strain>
    </source>
</reference>
<organism evidence="7 8">
    <name type="scientific">Lentibacillus kapialis</name>
    <dbReference type="NCBI Taxonomy" id="340214"/>
    <lineage>
        <taxon>Bacteria</taxon>
        <taxon>Bacillati</taxon>
        <taxon>Bacillota</taxon>
        <taxon>Bacilli</taxon>
        <taxon>Bacillales</taxon>
        <taxon>Bacillaceae</taxon>
        <taxon>Lentibacillus</taxon>
    </lineage>
</organism>
<dbReference type="InterPro" id="IPR030191">
    <property type="entry name" value="CodB"/>
</dbReference>
<feature type="transmembrane region" description="Helical" evidence="6">
    <location>
        <begin position="93"/>
        <end position="117"/>
    </location>
</feature>
<dbReference type="EMBL" id="BMNQ01000028">
    <property type="protein sequence ID" value="GGJ98212.1"/>
    <property type="molecule type" value="Genomic_DNA"/>
</dbReference>
<protein>
    <submittedName>
        <fullName evidence="7">Cytosine permease</fullName>
    </submittedName>
</protein>
<keyword evidence="4 6" id="KW-1133">Transmembrane helix</keyword>
<accession>A0A917UYV1</accession>
<evidence type="ECO:0000256" key="3">
    <source>
        <dbReference type="ARBA" id="ARBA00022692"/>
    </source>
</evidence>
<dbReference type="RefSeq" id="WP_188633025.1">
    <property type="nucleotide sequence ID" value="NZ_BMNQ01000028.1"/>
</dbReference>
<reference evidence="7" key="2">
    <citation type="submission" date="2020-09" db="EMBL/GenBank/DDBJ databases">
        <authorList>
            <person name="Sun Q."/>
            <person name="Ohkuma M."/>
        </authorList>
    </citation>
    <scope>NUCLEOTIDE SEQUENCE</scope>
    <source>
        <strain evidence="7">JCM 12580</strain>
    </source>
</reference>
<feature type="transmembrane region" description="Helical" evidence="6">
    <location>
        <begin position="338"/>
        <end position="359"/>
    </location>
</feature>
<feature type="transmembrane region" description="Helical" evidence="6">
    <location>
        <begin position="310"/>
        <end position="332"/>
    </location>
</feature>
<feature type="transmembrane region" description="Helical" evidence="6">
    <location>
        <begin position="59"/>
        <end position="81"/>
    </location>
</feature>
<keyword evidence="3 6" id="KW-0812">Transmembrane</keyword>
<dbReference type="InterPro" id="IPR001248">
    <property type="entry name" value="Pur-cyt_permease"/>
</dbReference>
<sequence>MDHRHQHKLIEDYELDPVPEDKRQGWFKQTLVWIAGIVALSATALGGALGSGMNLTDAIIASFIGTFLLSLLSALCCIVGAKTGLSTALISSFALGRYGSMAVSVIIAISLFGWFGVQLDLFGSSLNKVIMDVFGLNIAPGILMIIGGALMTLTACIGYRAIEKLSTIAVPLLAILLIGSVYMISKSFSFEELNHMALTSNPLTVGMGISSVIGSLSVGAIIGPDISRYAKSAKDAAISAFLSYFAAYCVVLIIAAVLAKATSEVDVVAIMIGIGWGTGGMLVLILAQWTTNNTNIYSSALGFSVIFKKVPKYILTIIAGIIGTTFAISGIYDHFIPFLNVLSVLIPPIGGIYTADFIFKHREYKFDNIQHIPNMRVQSLLTWFIASIVAFITTPNPTGFGLFTITGAPGIDSFLAAFIIQLIIGFKYKNETLTVKGDAA</sequence>
<evidence type="ECO:0000256" key="6">
    <source>
        <dbReference type="SAM" id="Phobius"/>
    </source>
</evidence>
<evidence type="ECO:0000313" key="7">
    <source>
        <dbReference type="EMBL" id="GGJ98212.1"/>
    </source>
</evidence>
<feature type="transmembrane region" description="Helical" evidence="6">
    <location>
        <begin position="205"/>
        <end position="224"/>
    </location>
</feature>
<dbReference type="CDD" id="cd11484">
    <property type="entry name" value="SLC-NCS1sbd_CobB-like"/>
    <property type="match status" value="1"/>
</dbReference>
<evidence type="ECO:0000256" key="1">
    <source>
        <dbReference type="ARBA" id="ARBA00004141"/>
    </source>
</evidence>
<comment type="caution">
    <text evidence="7">The sequence shown here is derived from an EMBL/GenBank/DDBJ whole genome shotgun (WGS) entry which is preliminary data.</text>
</comment>
<dbReference type="Pfam" id="PF02133">
    <property type="entry name" value="Transp_cyt_pur"/>
    <property type="match status" value="1"/>
</dbReference>
<feature type="transmembrane region" description="Helical" evidence="6">
    <location>
        <begin position="380"/>
        <end position="396"/>
    </location>
</feature>
<name>A0A917UYV1_9BACI</name>
<proteinExistence type="inferred from homology"/>
<dbReference type="GO" id="GO:0015209">
    <property type="term" value="F:cytosine transmembrane transporter activity"/>
    <property type="evidence" value="ECO:0007669"/>
    <property type="project" value="InterPro"/>
</dbReference>
<comment type="subcellular location">
    <subcellularLocation>
        <location evidence="1">Membrane</location>
        <topology evidence="1">Multi-pass membrane protein</topology>
    </subcellularLocation>
</comment>
<feature type="transmembrane region" description="Helical" evidence="6">
    <location>
        <begin position="267"/>
        <end position="289"/>
    </location>
</feature>
<dbReference type="PANTHER" id="PTHR30569">
    <property type="entry name" value="CYTOSINE TRANSPORTER CODB"/>
    <property type="match status" value="1"/>
</dbReference>
<keyword evidence="8" id="KW-1185">Reference proteome</keyword>
<dbReference type="PANTHER" id="PTHR30569:SF0">
    <property type="entry name" value="CYTOSINE PERMEASE"/>
    <property type="match status" value="1"/>
</dbReference>
<evidence type="ECO:0000256" key="2">
    <source>
        <dbReference type="ARBA" id="ARBA00008974"/>
    </source>
</evidence>
<evidence type="ECO:0000313" key="8">
    <source>
        <dbReference type="Proteomes" id="UP000658382"/>
    </source>
</evidence>
<dbReference type="Gene3D" id="1.10.4160.10">
    <property type="entry name" value="Hydantoin permease"/>
    <property type="match status" value="1"/>
</dbReference>
<keyword evidence="5 6" id="KW-0472">Membrane</keyword>
<dbReference type="AlphaFoldDB" id="A0A917UYV1"/>
<dbReference type="GO" id="GO:0005886">
    <property type="term" value="C:plasma membrane"/>
    <property type="evidence" value="ECO:0007669"/>
    <property type="project" value="TreeGrafter"/>
</dbReference>
<feature type="transmembrane region" description="Helical" evidence="6">
    <location>
        <begin position="31"/>
        <end position="53"/>
    </location>
</feature>
<dbReference type="Proteomes" id="UP000658382">
    <property type="component" value="Unassembled WGS sequence"/>
</dbReference>
<feature type="transmembrane region" description="Helical" evidence="6">
    <location>
        <begin position="236"/>
        <end position="261"/>
    </location>
</feature>
<evidence type="ECO:0000256" key="5">
    <source>
        <dbReference type="ARBA" id="ARBA00023136"/>
    </source>
</evidence>